<dbReference type="InterPro" id="IPR019426">
    <property type="entry name" value="7TM_GPCR_serpentine_rcpt_Srv"/>
</dbReference>
<feature type="transmembrane region" description="Helical" evidence="1">
    <location>
        <begin position="16"/>
        <end position="36"/>
    </location>
</feature>
<reference evidence="2 3" key="1">
    <citation type="submission" date="2023-08" db="EMBL/GenBank/DDBJ databases">
        <title>A Necator americanus chromosomal reference genome.</title>
        <authorList>
            <person name="Ilik V."/>
            <person name="Petrzelkova K.J."/>
            <person name="Pardy F."/>
            <person name="Fuh T."/>
            <person name="Niatou-Singa F.S."/>
            <person name="Gouil Q."/>
            <person name="Baker L."/>
            <person name="Ritchie M.E."/>
            <person name="Jex A.R."/>
            <person name="Gazzola D."/>
            <person name="Li H."/>
            <person name="Toshio Fujiwara R."/>
            <person name="Zhan B."/>
            <person name="Aroian R.V."/>
            <person name="Pafco B."/>
            <person name="Schwarz E.M."/>
        </authorList>
    </citation>
    <scope>NUCLEOTIDE SEQUENCE [LARGE SCALE GENOMIC DNA]</scope>
    <source>
        <strain evidence="2 3">Aroian</strain>
        <tissue evidence="2">Whole animal</tissue>
    </source>
</reference>
<keyword evidence="3" id="KW-1185">Reference proteome</keyword>
<dbReference type="Proteomes" id="UP001303046">
    <property type="component" value="Unassembled WGS sequence"/>
</dbReference>
<proteinExistence type="predicted"/>
<feature type="transmembrane region" description="Helical" evidence="1">
    <location>
        <begin position="56"/>
        <end position="77"/>
    </location>
</feature>
<organism evidence="2 3">
    <name type="scientific">Necator americanus</name>
    <name type="common">Human hookworm</name>
    <dbReference type="NCBI Taxonomy" id="51031"/>
    <lineage>
        <taxon>Eukaryota</taxon>
        <taxon>Metazoa</taxon>
        <taxon>Ecdysozoa</taxon>
        <taxon>Nematoda</taxon>
        <taxon>Chromadorea</taxon>
        <taxon>Rhabditida</taxon>
        <taxon>Rhabditina</taxon>
        <taxon>Rhabditomorpha</taxon>
        <taxon>Strongyloidea</taxon>
        <taxon>Ancylostomatidae</taxon>
        <taxon>Bunostominae</taxon>
        <taxon>Necator</taxon>
    </lineage>
</organism>
<keyword evidence="1" id="KW-0812">Transmembrane</keyword>
<evidence type="ECO:0000256" key="1">
    <source>
        <dbReference type="SAM" id="Phobius"/>
    </source>
</evidence>
<accession>A0ABR1DP78</accession>
<dbReference type="EMBL" id="JAVFWL010000004">
    <property type="protein sequence ID" value="KAK6752237.1"/>
    <property type="molecule type" value="Genomic_DNA"/>
</dbReference>
<protein>
    <recommendedName>
        <fullName evidence="4">Serpentine receptor class gamma</fullName>
    </recommendedName>
</protein>
<sequence length="109" mass="12924">MFIVVVFRQRRNEIRLCVPVAALISAFFLLFLYHLIQLTWIAIYHEQNRSIRIFEQLFSGFLSFFTPWILLLTNSYIASLFRVSKVEPLTIKTTQNITESIVRRQNGQK</sequence>
<evidence type="ECO:0000313" key="2">
    <source>
        <dbReference type="EMBL" id="KAK6752237.1"/>
    </source>
</evidence>
<evidence type="ECO:0000313" key="3">
    <source>
        <dbReference type="Proteomes" id="UP001303046"/>
    </source>
</evidence>
<name>A0ABR1DP78_NECAM</name>
<evidence type="ECO:0008006" key="4">
    <source>
        <dbReference type="Google" id="ProtNLM"/>
    </source>
</evidence>
<keyword evidence="1" id="KW-1133">Transmembrane helix</keyword>
<dbReference type="Pfam" id="PF10323">
    <property type="entry name" value="7TM_GPCR_Srv"/>
    <property type="match status" value="1"/>
</dbReference>
<comment type="caution">
    <text evidence="2">The sequence shown here is derived from an EMBL/GenBank/DDBJ whole genome shotgun (WGS) entry which is preliminary data.</text>
</comment>
<gene>
    <name evidence="2" type="primary">Necator_chrIV.g16874</name>
    <name evidence="2" type="ORF">RB195_003576</name>
</gene>
<keyword evidence="1" id="KW-0472">Membrane</keyword>